<dbReference type="Proteomes" id="UP000579812">
    <property type="component" value="Unassembled WGS sequence"/>
</dbReference>
<protein>
    <submittedName>
        <fullName evidence="2">Uncharacterized protein</fullName>
    </submittedName>
</protein>
<feature type="compositionally biased region" description="Basic and acidic residues" evidence="1">
    <location>
        <begin position="27"/>
        <end position="43"/>
    </location>
</feature>
<keyword evidence="3" id="KW-1185">Reference proteome</keyword>
<comment type="caution">
    <text evidence="2">The sequence shown here is derived from an EMBL/GenBank/DDBJ whole genome shotgun (WGS) entry which is preliminary data.</text>
</comment>
<dbReference type="AlphaFoldDB" id="A0A7J6CJ09"/>
<evidence type="ECO:0000256" key="1">
    <source>
        <dbReference type="SAM" id="MobiDB-lite"/>
    </source>
</evidence>
<evidence type="ECO:0000313" key="2">
    <source>
        <dbReference type="EMBL" id="KAF4107124.1"/>
    </source>
</evidence>
<accession>A0A7J6CJ09</accession>
<reference evidence="2 3" key="1">
    <citation type="submission" date="2020-04" db="EMBL/GenBank/DDBJ databases">
        <title>Chromosome-level genome assembly of a cyprinid fish Onychostoma macrolepis by integration of Nanopore Sequencing, Bionano and Hi-C technology.</title>
        <authorList>
            <person name="Wang D."/>
        </authorList>
    </citation>
    <scope>NUCLEOTIDE SEQUENCE [LARGE SCALE GENOMIC DNA]</scope>
    <source>
        <strain evidence="2">SWU-2019</strain>
        <tissue evidence="2">Muscle</tissue>
    </source>
</reference>
<organism evidence="2 3">
    <name type="scientific">Onychostoma macrolepis</name>
    <dbReference type="NCBI Taxonomy" id="369639"/>
    <lineage>
        <taxon>Eukaryota</taxon>
        <taxon>Metazoa</taxon>
        <taxon>Chordata</taxon>
        <taxon>Craniata</taxon>
        <taxon>Vertebrata</taxon>
        <taxon>Euteleostomi</taxon>
        <taxon>Actinopterygii</taxon>
        <taxon>Neopterygii</taxon>
        <taxon>Teleostei</taxon>
        <taxon>Ostariophysi</taxon>
        <taxon>Cypriniformes</taxon>
        <taxon>Cyprinidae</taxon>
        <taxon>Acrossocheilinae</taxon>
        <taxon>Onychostoma</taxon>
    </lineage>
</organism>
<gene>
    <name evidence="2" type="ORF">G5714_011488</name>
</gene>
<feature type="region of interest" description="Disordered" evidence="1">
    <location>
        <begin position="20"/>
        <end position="43"/>
    </location>
</feature>
<proteinExistence type="predicted"/>
<evidence type="ECO:0000313" key="3">
    <source>
        <dbReference type="Proteomes" id="UP000579812"/>
    </source>
</evidence>
<sequence>MRTLFSVSADFRELLPVVESRGQFGGDQHEKQDSGAGGEQDKAKGQIILLPMNTVPVAECGKEPAGWGLH</sequence>
<dbReference type="EMBL" id="JAAMOB010000011">
    <property type="protein sequence ID" value="KAF4107124.1"/>
    <property type="molecule type" value="Genomic_DNA"/>
</dbReference>
<name>A0A7J6CJ09_9TELE</name>